<keyword evidence="3" id="KW-1185">Reference proteome</keyword>
<dbReference type="AlphaFoldDB" id="A0AAW0E121"/>
<comment type="caution">
    <text evidence="2">The sequence shown here is derived from an EMBL/GenBank/DDBJ whole genome shotgun (WGS) entry which is preliminary data.</text>
</comment>
<dbReference type="PANTHER" id="PTHR39147:SF1">
    <property type="entry name" value="PROTEIN SPT21"/>
    <property type="match status" value="1"/>
</dbReference>
<feature type="region of interest" description="Disordered" evidence="1">
    <location>
        <begin position="527"/>
        <end position="561"/>
    </location>
</feature>
<feature type="compositionally biased region" description="Pro residues" evidence="1">
    <location>
        <begin position="444"/>
        <end position="456"/>
    </location>
</feature>
<feature type="compositionally biased region" description="Low complexity" evidence="1">
    <location>
        <begin position="188"/>
        <end position="199"/>
    </location>
</feature>
<feature type="compositionally biased region" description="Polar residues" evidence="1">
    <location>
        <begin position="370"/>
        <end position="379"/>
    </location>
</feature>
<sequence>MSAEKLPLRILYALNGSSQYILARSQEAVPIEFIPSSQEFGAAVASSSRSVAPQPPRYASASLKTCLEAIRRSSPEITQDSSPDFSVYLLDPLETTPASLSDALGTPVAVGLGLMSLALSTNETEVVPVAGTVKVSATGQDVLELVFSLRETSSRPQVSKQKKSRASNALTTSATNTSIKDKKPVPYPTRRTPPTIPRTQSDKLLAVAPIYVGPERGPRGGSRSQEDDDDDDVIVLDGPQRRDSVPVVSGKDPSEPSPLLDLLAFLKVISPEVERNQALGNVLGLMHGLDGSAMQHPPPELANAMSMFLTMQGAAATRGRQPDTPSAPSSQHRRQSSSTDGEIVVLNKENVNPKVFRRRSEREKEVPKLSASSSMPTVTRPSASRAPSSHPPEPPNMLPTSQPLSRKRTLSEAMPEQGSGRDNASDAAQYYRQPERTMSESSVMPPPRWDPPSPDPPKSRKRKNIASSPGRGFFTETAVTKPFKQVVSASSPVRPSKKPFVLPNWARTDTATTPRLSDLAIQTKELEEEMKKKEAQQRRKRKYEEDREAGKLKRRRAVNGRSTSAYMNAERPSDSVQQRRSTSLMMALPVSALAPPVAATSEFPSFVGQISSASLASSASPSLLVPSTPPRKRRATVSGTPDSLFTPGAHSLFSPAPGSSRAGAVLKFVRRSLSPSTRNAHANDPVPNQSNVKADEDALERELESAFDDFPSNSLPIASSDVDGVVDEGSQGYDSDDSDEEETPPRKQHWVGLPPSSPPPPSSPCLGPSAMDDGEIDEPPLTTSQADSSSPEETISSPDTDMNPYSMDQLAKMFDFDDLANLCPPGDAEKTAALFEQFTTNSTLDGKSQLQLDWKLDGTNTEFDFAEFWESVKPLVDASSAPAGDEEAIDHGKLAGDVHALFSGCL</sequence>
<feature type="region of interest" description="Disordered" evidence="1">
    <location>
        <begin position="617"/>
        <end position="658"/>
    </location>
</feature>
<feature type="compositionally biased region" description="Low complexity" evidence="1">
    <location>
        <begin position="617"/>
        <end position="626"/>
    </location>
</feature>
<feature type="compositionally biased region" description="Basic and acidic residues" evidence="1">
    <location>
        <begin position="529"/>
        <end position="551"/>
    </location>
</feature>
<dbReference type="EMBL" id="JAWWNJ010000004">
    <property type="protein sequence ID" value="KAK7057483.1"/>
    <property type="molecule type" value="Genomic_DNA"/>
</dbReference>
<feature type="compositionally biased region" description="Polar residues" evidence="1">
    <location>
        <begin position="323"/>
        <end position="340"/>
    </location>
</feature>
<organism evidence="2 3">
    <name type="scientific">Favolaschia claudopus</name>
    <dbReference type="NCBI Taxonomy" id="2862362"/>
    <lineage>
        <taxon>Eukaryota</taxon>
        <taxon>Fungi</taxon>
        <taxon>Dikarya</taxon>
        <taxon>Basidiomycota</taxon>
        <taxon>Agaricomycotina</taxon>
        <taxon>Agaricomycetes</taxon>
        <taxon>Agaricomycetidae</taxon>
        <taxon>Agaricales</taxon>
        <taxon>Marasmiineae</taxon>
        <taxon>Mycenaceae</taxon>
        <taxon>Favolaschia</taxon>
    </lineage>
</organism>
<gene>
    <name evidence="2" type="ORF">R3P38DRAFT_2841249</name>
</gene>
<feature type="region of interest" description="Disordered" evidence="1">
    <location>
        <begin position="153"/>
        <end position="256"/>
    </location>
</feature>
<dbReference type="Proteomes" id="UP001362999">
    <property type="component" value="Unassembled WGS sequence"/>
</dbReference>
<feature type="compositionally biased region" description="Basic and acidic residues" evidence="1">
    <location>
        <begin position="693"/>
        <end position="704"/>
    </location>
</feature>
<name>A0AAW0E121_9AGAR</name>
<feature type="region of interest" description="Disordered" evidence="1">
    <location>
        <begin position="314"/>
        <end position="478"/>
    </location>
</feature>
<dbReference type="InterPro" id="IPR042403">
    <property type="entry name" value="Spt21/Ams2"/>
</dbReference>
<accession>A0AAW0E121</accession>
<feature type="region of interest" description="Disordered" evidence="1">
    <location>
        <begin position="674"/>
        <end position="804"/>
    </location>
</feature>
<reference evidence="2 3" key="1">
    <citation type="journal article" date="2024" name="J Genomics">
        <title>Draft genome sequencing and assembly of Favolaschia claudopus CIRM-BRFM 2984 isolated from oak limbs.</title>
        <authorList>
            <person name="Navarro D."/>
            <person name="Drula E."/>
            <person name="Chaduli D."/>
            <person name="Cazenave R."/>
            <person name="Ahrendt S."/>
            <person name="Wang J."/>
            <person name="Lipzen A."/>
            <person name="Daum C."/>
            <person name="Barry K."/>
            <person name="Grigoriev I.V."/>
            <person name="Favel A."/>
            <person name="Rosso M.N."/>
            <person name="Martin F."/>
        </authorList>
    </citation>
    <scope>NUCLEOTIDE SEQUENCE [LARGE SCALE GENOMIC DNA]</scope>
    <source>
        <strain evidence="2 3">CIRM-BRFM 2984</strain>
    </source>
</reference>
<feature type="compositionally biased region" description="Polar residues" evidence="1">
    <location>
        <begin position="674"/>
        <end position="692"/>
    </location>
</feature>
<feature type="non-terminal residue" evidence="2">
    <location>
        <position position="906"/>
    </location>
</feature>
<feature type="compositionally biased region" description="Basic and acidic residues" evidence="1">
    <location>
        <begin position="358"/>
        <end position="367"/>
    </location>
</feature>
<evidence type="ECO:0000313" key="2">
    <source>
        <dbReference type="EMBL" id="KAK7057483.1"/>
    </source>
</evidence>
<protein>
    <submittedName>
        <fullName evidence="2">Uncharacterized protein</fullName>
    </submittedName>
</protein>
<proteinExistence type="predicted"/>
<feature type="compositionally biased region" description="Low complexity" evidence="1">
    <location>
        <begin position="166"/>
        <end position="178"/>
    </location>
</feature>
<feature type="compositionally biased region" description="Polar residues" evidence="1">
    <location>
        <begin position="781"/>
        <end position="800"/>
    </location>
</feature>
<evidence type="ECO:0000313" key="3">
    <source>
        <dbReference type="Proteomes" id="UP001362999"/>
    </source>
</evidence>
<dbReference type="PANTHER" id="PTHR39147">
    <property type="entry name" value="PROTEIN SPT21"/>
    <property type="match status" value="1"/>
</dbReference>
<evidence type="ECO:0000256" key="1">
    <source>
        <dbReference type="SAM" id="MobiDB-lite"/>
    </source>
</evidence>